<name>A0A1M5VR99_9CLOT</name>
<keyword evidence="3" id="KW-0472">Membrane</keyword>
<protein>
    <submittedName>
        <fullName evidence="5">Methyl-accepting chemotaxis protein</fullName>
    </submittedName>
</protein>
<keyword evidence="1 2" id="KW-0807">Transducer</keyword>
<dbReference type="PANTHER" id="PTHR32089">
    <property type="entry name" value="METHYL-ACCEPTING CHEMOTAXIS PROTEIN MCPB"/>
    <property type="match status" value="1"/>
</dbReference>
<evidence type="ECO:0000259" key="4">
    <source>
        <dbReference type="PROSITE" id="PS50111"/>
    </source>
</evidence>
<evidence type="ECO:0000256" key="2">
    <source>
        <dbReference type="PROSITE-ProRule" id="PRU00284"/>
    </source>
</evidence>
<dbReference type="PROSITE" id="PS50111">
    <property type="entry name" value="CHEMOTAXIS_TRANSDUC_2"/>
    <property type="match status" value="1"/>
</dbReference>
<keyword evidence="3" id="KW-1133">Transmembrane helix</keyword>
<feature type="transmembrane region" description="Helical" evidence="3">
    <location>
        <begin position="6"/>
        <end position="24"/>
    </location>
</feature>
<sequence>MNYLNLIELIIIVILILAFTFQVIKNKKIKDEYKKAIEKIVSGDLTLNIEDNKFIDNDLGKITEKLISWIYNTLRSSTRISQQLNNIYSSCTTSMDTAKSVGEKIDGFEHKAEHTFKRIDELNSLTNNIYNSQQEMYTLSNKVRESAAQTEDSIKMGGKTVEDAVEILEDMNVHMDDLIGDITNLANVTDTVEKMADLISKLAKNINLLSLNAAIEAARAGESGRGFGVVATEVGKLADESAVYAKDIRSNIENIKVKSNAAVEAINILGEKGKKVQTSTSSIKECFNDINTEVTDIIGSVHLVSKKIEEQLSSNKKIKVVSDDASEFFKDFNVEVNNIVVDIKKQYELERLNIDSCDNMSKDIKTLLEFTQEFENIISEKLISHCEVLAKQMCSEKINNEFLDKYSTESGISEFYITDGDGVTILSNNKFGIGFRFTEDETSQAHVFRNILKDNKLIVTQNFMKRDVDDKYYKFVAISRKDGKGIVQAGLDLEDILKLKI</sequence>
<organism evidence="5 6">
    <name type="scientific">Clostridium intestinale DSM 6191</name>
    <dbReference type="NCBI Taxonomy" id="1121320"/>
    <lineage>
        <taxon>Bacteria</taxon>
        <taxon>Bacillati</taxon>
        <taxon>Bacillota</taxon>
        <taxon>Clostridia</taxon>
        <taxon>Eubacteriales</taxon>
        <taxon>Clostridiaceae</taxon>
        <taxon>Clostridium</taxon>
    </lineage>
</organism>
<accession>A0A1M5VR99</accession>
<dbReference type="PANTHER" id="PTHR32089:SF112">
    <property type="entry name" value="LYSOZYME-LIKE PROTEIN-RELATED"/>
    <property type="match status" value="1"/>
</dbReference>
<gene>
    <name evidence="5" type="ORF">SAMN02745941_00754</name>
</gene>
<feature type="domain" description="Methyl-accepting transducer" evidence="4">
    <location>
        <begin position="90"/>
        <end position="326"/>
    </location>
</feature>
<proteinExistence type="predicted"/>
<dbReference type="Gene3D" id="1.10.287.950">
    <property type="entry name" value="Methyl-accepting chemotaxis protein"/>
    <property type="match status" value="1"/>
</dbReference>
<evidence type="ECO:0000256" key="3">
    <source>
        <dbReference type="SAM" id="Phobius"/>
    </source>
</evidence>
<reference evidence="5 6" key="1">
    <citation type="submission" date="2016-11" db="EMBL/GenBank/DDBJ databases">
        <authorList>
            <person name="Jaros S."/>
            <person name="Januszkiewicz K."/>
            <person name="Wedrychowicz H."/>
        </authorList>
    </citation>
    <scope>NUCLEOTIDE SEQUENCE [LARGE SCALE GENOMIC DNA]</scope>
    <source>
        <strain evidence="5 6">DSM 6191</strain>
    </source>
</reference>
<dbReference type="Pfam" id="PF00015">
    <property type="entry name" value="MCPsignal"/>
    <property type="match status" value="1"/>
</dbReference>
<dbReference type="RefSeq" id="WP_073016892.1">
    <property type="nucleotide sequence ID" value="NZ_FQXU01000004.1"/>
</dbReference>
<dbReference type="EMBL" id="FQXU01000004">
    <property type="protein sequence ID" value="SHH77779.1"/>
    <property type="molecule type" value="Genomic_DNA"/>
</dbReference>
<dbReference type="SMART" id="SM00283">
    <property type="entry name" value="MA"/>
    <property type="match status" value="1"/>
</dbReference>
<dbReference type="Proteomes" id="UP000184241">
    <property type="component" value="Unassembled WGS sequence"/>
</dbReference>
<dbReference type="GO" id="GO:0007165">
    <property type="term" value="P:signal transduction"/>
    <property type="evidence" value="ECO:0007669"/>
    <property type="project" value="UniProtKB-KW"/>
</dbReference>
<keyword evidence="3" id="KW-0812">Transmembrane</keyword>
<dbReference type="AlphaFoldDB" id="A0A1M5VR99"/>
<dbReference type="SUPFAM" id="SSF58104">
    <property type="entry name" value="Methyl-accepting chemotaxis protein (MCP) signaling domain"/>
    <property type="match status" value="1"/>
</dbReference>
<evidence type="ECO:0000256" key="1">
    <source>
        <dbReference type="ARBA" id="ARBA00023224"/>
    </source>
</evidence>
<dbReference type="GO" id="GO:0016020">
    <property type="term" value="C:membrane"/>
    <property type="evidence" value="ECO:0007669"/>
    <property type="project" value="InterPro"/>
</dbReference>
<evidence type="ECO:0000313" key="6">
    <source>
        <dbReference type="Proteomes" id="UP000184241"/>
    </source>
</evidence>
<dbReference type="InterPro" id="IPR004089">
    <property type="entry name" value="MCPsignal_dom"/>
</dbReference>
<evidence type="ECO:0000313" key="5">
    <source>
        <dbReference type="EMBL" id="SHH77779.1"/>
    </source>
</evidence>